<dbReference type="Pfam" id="PF02426">
    <property type="entry name" value="MIase"/>
    <property type="match status" value="1"/>
</dbReference>
<dbReference type="Gene3D" id="3.30.70.1060">
    <property type="entry name" value="Dimeric alpha+beta barrel"/>
    <property type="match status" value="1"/>
</dbReference>
<feature type="domain" description="Muconolactone isomerase" evidence="1">
    <location>
        <begin position="1"/>
        <end position="79"/>
    </location>
</feature>
<dbReference type="STRING" id="1886670.PTI45_03465"/>
<dbReference type="SUPFAM" id="SSF54909">
    <property type="entry name" value="Dimeric alpha+beta barrel"/>
    <property type="match status" value="1"/>
</dbReference>
<gene>
    <name evidence="2" type="ORF">PTI45_03465</name>
</gene>
<keyword evidence="3" id="KW-1185">Reference proteome</keyword>
<dbReference type="Proteomes" id="UP000094578">
    <property type="component" value="Unassembled WGS sequence"/>
</dbReference>
<evidence type="ECO:0000313" key="2">
    <source>
        <dbReference type="EMBL" id="ODP27144.1"/>
    </source>
</evidence>
<sequence length="85" mass="10189">MRFLVHVRIRPDAPQHEIEALQPAEQARFAELVELGFIKNFYLSHTRDEHWSICTADHEDTLREALQTLPFYQYMILEYNELVDE</sequence>
<dbReference type="InterPro" id="IPR011008">
    <property type="entry name" value="Dimeric_a/b-barrel"/>
</dbReference>
<proteinExistence type="predicted"/>
<reference evidence="2 3" key="1">
    <citation type="submission" date="2016-08" db="EMBL/GenBank/DDBJ databases">
        <title>Genome sequencing of Paenibacillus sp. TI45-13ar, isolated from Korean traditional nuruk.</title>
        <authorList>
            <person name="Kim S.-J."/>
        </authorList>
    </citation>
    <scope>NUCLEOTIDE SEQUENCE [LARGE SCALE GENOMIC DNA]</scope>
    <source>
        <strain evidence="2 3">TI45-13ar</strain>
    </source>
</reference>
<organism evidence="2 3">
    <name type="scientific">Paenibacillus nuruki</name>
    <dbReference type="NCBI Taxonomy" id="1886670"/>
    <lineage>
        <taxon>Bacteria</taxon>
        <taxon>Bacillati</taxon>
        <taxon>Bacillota</taxon>
        <taxon>Bacilli</taxon>
        <taxon>Bacillales</taxon>
        <taxon>Paenibacillaceae</taxon>
        <taxon>Paenibacillus</taxon>
    </lineage>
</organism>
<protein>
    <recommendedName>
        <fullName evidence="1">Muconolactone isomerase domain-containing protein</fullName>
    </recommendedName>
</protein>
<dbReference type="EMBL" id="MDER01000066">
    <property type="protein sequence ID" value="ODP27144.1"/>
    <property type="molecule type" value="Genomic_DNA"/>
</dbReference>
<name>A0A1E3L0C8_9BACL</name>
<accession>A0A1E3L0C8</accession>
<dbReference type="RefSeq" id="WP_069328852.1">
    <property type="nucleotide sequence ID" value="NZ_MDER01000066.1"/>
</dbReference>
<comment type="caution">
    <text evidence="2">The sequence shown here is derived from an EMBL/GenBank/DDBJ whole genome shotgun (WGS) entry which is preliminary data.</text>
</comment>
<dbReference type="InterPro" id="IPR026029">
    <property type="entry name" value="MLI_dom"/>
</dbReference>
<dbReference type="AlphaFoldDB" id="A0A1E3L0C8"/>
<evidence type="ECO:0000313" key="3">
    <source>
        <dbReference type="Proteomes" id="UP000094578"/>
    </source>
</evidence>
<evidence type="ECO:0000259" key="1">
    <source>
        <dbReference type="Pfam" id="PF02426"/>
    </source>
</evidence>